<dbReference type="OrthoDB" id="153872at2759"/>
<dbReference type="eggNOG" id="KOG4011">
    <property type="taxonomic scope" value="Eukaryota"/>
</dbReference>
<keyword evidence="9" id="KW-1185">Reference proteome</keyword>
<feature type="region of interest" description="Disordered" evidence="6">
    <location>
        <begin position="77"/>
        <end position="102"/>
    </location>
</feature>
<dbReference type="VEuPathDB" id="PiroplasmaDB:BEWA_023350"/>
<comment type="subcellular location">
    <subcellularLocation>
        <location evidence="1">Nucleus</location>
    </subcellularLocation>
</comment>
<dbReference type="CDD" id="cd08047">
    <property type="entry name" value="TAF7"/>
    <property type="match status" value="1"/>
</dbReference>
<proteinExistence type="inferred from homology"/>
<keyword evidence="5" id="KW-0539">Nucleus</keyword>
<feature type="domain" description="TAFII55 protein conserved region" evidence="7">
    <location>
        <begin position="258"/>
        <end position="408"/>
    </location>
</feature>
<dbReference type="STRING" id="1537102.L0AWU4"/>
<feature type="compositionally biased region" description="Acidic residues" evidence="6">
    <location>
        <begin position="78"/>
        <end position="95"/>
    </location>
</feature>
<dbReference type="Pfam" id="PF04658">
    <property type="entry name" value="TAFII55_N"/>
    <property type="match status" value="1"/>
</dbReference>
<dbReference type="EMBL" id="CP001669">
    <property type="protein sequence ID" value="AFZ79486.1"/>
    <property type="molecule type" value="Genomic_DNA"/>
</dbReference>
<dbReference type="GO" id="GO:0051123">
    <property type="term" value="P:RNA polymerase II preinitiation complex assembly"/>
    <property type="evidence" value="ECO:0007669"/>
    <property type="project" value="TreeGrafter"/>
</dbReference>
<reference evidence="8 9" key="1">
    <citation type="journal article" date="2012" name="BMC Genomics">
        <title>Comparative genomic analysis and phylogenetic position of Theileria equi.</title>
        <authorList>
            <person name="Kappmeyer L.S."/>
            <person name="Thiagarajan M."/>
            <person name="Herndon D.R."/>
            <person name="Ramsay J.D."/>
            <person name="Caler E."/>
            <person name="Djikeng A."/>
            <person name="Gillespie J.J."/>
            <person name="Lau A.O."/>
            <person name="Roalson E.H."/>
            <person name="Silva J.C."/>
            <person name="Silva M.G."/>
            <person name="Suarez C.E."/>
            <person name="Ueti M.W."/>
            <person name="Nene V.M."/>
            <person name="Mealey R.H."/>
            <person name="Knowles D.P."/>
            <person name="Brayton K.A."/>
        </authorList>
    </citation>
    <scope>NUCLEOTIDE SEQUENCE [LARGE SCALE GENOMIC DNA]</scope>
    <source>
        <strain evidence="8 9">WA</strain>
    </source>
</reference>
<feature type="compositionally biased region" description="Low complexity" evidence="6">
    <location>
        <begin position="145"/>
        <end position="158"/>
    </location>
</feature>
<evidence type="ECO:0000256" key="2">
    <source>
        <dbReference type="ARBA" id="ARBA00009368"/>
    </source>
</evidence>
<dbReference type="Proteomes" id="UP000031512">
    <property type="component" value="Chromosome 1"/>
</dbReference>
<evidence type="ECO:0000256" key="6">
    <source>
        <dbReference type="SAM" id="MobiDB-lite"/>
    </source>
</evidence>
<feature type="compositionally biased region" description="Basic and acidic residues" evidence="6">
    <location>
        <begin position="165"/>
        <end position="185"/>
    </location>
</feature>
<dbReference type="PANTHER" id="PTHR12228">
    <property type="entry name" value="TRANSCRIPTION INITIATION FACTOR TFIID 55 KD SUBUNIT-RELATED"/>
    <property type="match status" value="1"/>
</dbReference>
<dbReference type="AlphaFoldDB" id="L0AWU4"/>
<dbReference type="GeneID" id="15807137"/>
<feature type="compositionally biased region" description="Polar residues" evidence="6">
    <location>
        <begin position="25"/>
        <end position="40"/>
    </location>
</feature>
<dbReference type="GO" id="GO:0016251">
    <property type="term" value="F:RNA polymerase II general transcription initiation factor activity"/>
    <property type="evidence" value="ECO:0007669"/>
    <property type="project" value="TreeGrafter"/>
</dbReference>
<accession>L0AWU4</accession>
<feature type="region of interest" description="Disordered" evidence="6">
    <location>
        <begin position="19"/>
        <end position="54"/>
    </location>
</feature>
<evidence type="ECO:0000256" key="4">
    <source>
        <dbReference type="ARBA" id="ARBA00023163"/>
    </source>
</evidence>
<evidence type="ECO:0000256" key="3">
    <source>
        <dbReference type="ARBA" id="ARBA00023015"/>
    </source>
</evidence>
<dbReference type="RefSeq" id="XP_004829152.1">
    <property type="nucleotide sequence ID" value="XM_004829095.1"/>
</dbReference>
<protein>
    <recommendedName>
        <fullName evidence="7">TAFII55 protein conserved region domain-containing protein</fullName>
    </recommendedName>
</protein>
<dbReference type="PANTHER" id="PTHR12228:SF0">
    <property type="entry name" value="TATA-BOX BINDING PROTEIN ASSOCIATED FACTOR 7"/>
    <property type="match status" value="1"/>
</dbReference>
<dbReference type="InterPro" id="IPR037817">
    <property type="entry name" value="TAF7"/>
</dbReference>
<dbReference type="InterPro" id="IPR006751">
    <property type="entry name" value="TAFII55_prot_cons_reg"/>
</dbReference>
<sequence>MSDYDDLDELADELENEIEDYENDNLIQSPSSDEPGQNTDENGDSLANYKRTDVDSGRFDGMFDDLNQSRADLRIEELEGGTEDYSEDVLTEDLGDSQVGTNVSDYTDNFELNDNLFGKNSDAEGSMAQKVAFPQSRGSQNTMKSIDSSSDFTSLSADQTNQSRTDVDVKSAKVEPEDSEGKAEGNLKTAGGVDFVMPTNDRENLIKGRLLARRGVFSAHELVDESLFSTGKVIDRYGSKRYQGSDISAKDLNDPGCSDKHCILRLPEHIANLVKTRLESSEDPGITFEPTGRYDYREYKVTISGLDKPLYGILGELPCIIEAHKTLNNDLLFKSADISQMMVVYEDDVTSVADDLINRMWEWPSGLTPATKNIRKRKFKNFEVFSNEEIKDAEREALILLNGLIRDTFHYEIKSAQEVHDLVQSYRNGNIKERIIGPDEDIDVYIKALEEQETEDLPDLSEIMFDADANSISSKFIYNALQRKANK</sequence>
<comment type="similarity">
    <text evidence="2">Belongs to the TAF7 family.</text>
</comment>
<evidence type="ECO:0000256" key="5">
    <source>
        <dbReference type="ARBA" id="ARBA00023242"/>
    </source>
</evidence>
<evidence type="ECO:0000256" key="1">
    <source>
        <dbReference type="ARBA" id="ARBA00004123"/>
    </source>
</evidence>
<name>L0AWU4_THEEQ</name>
<dbReference type="KEGG" id="beq:BEWA_023350"/>
<evidence type="ECO:0000259" key="7">
    <source>
        <dbReference type="SMART" id="SM01370"/>
    </source>
</evidence>
<feature type="region of interest" description="Disordered" evidence="6">
    <location>
        <begin position="133"/>
        <end position="187"/>
    </location>
</feature>
<gene>
    <name evidence="8" type="ORF">BEWA_023350</name>
</gene>
<dbReference type="GO" id="GO:0005669">
    <property type="term" value="C:transcription factor TFIID complex"/>
    <property type="evidence" value="ECO:0007669"/>
    <property type="project" value="InterPro"/>
</dbReference>
<evidence type="ECO:0000313" key="9">
    <source>
        <dbReference type="Proteomes" id="UP000031512"/>
    </source>
</evidence>
<evidence type="ECO:0000313" key="8">
    <source>
        <dbReference type="EMBL" id="AFZ79486.1"/>
    </source>
</evidence>
<organism evidence="8 9">
    <name type="scientific">Theileria equi strain WA</name>
    <dbReference type="NCBI Taxonomy" id="1537102"/>
    <lineage>
        <taxon>Eukaryota</taxon>
        <taxon>Sar</taxon>
        <taxon>Alveolata</taxon>
        <taxon>Apicomplexa</taxon>
        <taxon>Aconoidasida</taxon>
        <taxon>Piroplasmida</taxon>
        <taxon>Theileriidae</taxon>
        <taxon>Theileria</taxon>
    </lineage>
</organism>
<keyword evidence="4" id="KW-0804">Transcription</keyword>
<keyword evidence="3" id="KW-0805">Transcription regulation</keyword>
<dbReference type="SMART" id="SM01370">
    <property type="entry name" value="TAFII55_N"/>
    <property type="match status" value="1"/>
</dbReference>